<dbReference type="EMBL" id="CAEZZK010000139">
    <property type="protein sequence ID" value="CAB4762644.1"/>
    <property type="molecule type" value="Genomic_DNA"/>
</dbReference>
<name>A0A6J7UQ51_9ZZZZ</name>
<evidence type="ECO:0000313" key="1">
    <source>
        <dbReference type="EMBL" id="CAB4762644.1"/>
    </source>
</evidence>
<proteinExistence type="predicted"/>
<organism evidence="2">
    <name type="scientific">freshwater metagenome</name>
    <dbReference type="NCBI Taxonomy" id="449393"/>
    <lineage>
        <taxon>unclassified sequences</taxon>
        <taxon>metagenomes</taxon>
        <taxon>ecological metagenomes</taxon>
    </lineage>
</organism>
<dbReference type="EMBL" id="CAFBQV010000146">
    <property type="protein sequence ID" value="CAB5066087.1"/>
    <property type="molecule type" value="Genomic_DNA"/>
</dbReference>
<reference evidence="2" key="1">
    <citation type="submission" date="2020-05" db="EMBL/GenBank/DDBJ databases">
        <authorList>
            <person name="Chiriac C."/>
            <person name="Salcher M."/>
            <person name="Ghai R."/>
            <person name="Kavagutti S V."/>
        </authorList>
    </citation>
    <scope>NUCLEOTIDE SEQUENCE</scope>
</reference>
<dbReference type="AlphaFoldDB" id="A0A6J7UQ51"/>
<accession>A0A6J7UQ51</accession>
<gene>
    <name evidence="1" type="ORF">UFOPK2855_00762</name>
    <name evidence="2" type="ORF">UFOPK4345_00926</name>
</gene>
<protein>
    <submittedName>
        <fullName evidence="2">Unannotated protein</fullName>
    </submittedName>
</protein>
<sequence length="44" mass="4638">MIVEITSLIPRVIFKIAAMLAHAAPETIATININNTCNGAGNET</sequence>
<evidence type="ECO:0000313" key="2">
    <source>
        <dbReference type="EMBL" id="CAB5066087.1"/>
    </source>
</evidence>